<protein>
    <submittedName>
        <fullName evidence="2">DUF4861 domain-containing protein</fullName>
    </submittedName>
</protein>
<name>A0ABY3CV26_9FLAO</name>
<dbReference type="InterPro" id="IPR032342">
    <property type="entry name" value="DUF4861"/>
</dbReference>
<feature type="signal peptide" evidence="1">
    <location>
        <begin position="1"/>
        <end position="22"/>
    </location>
</feature>
<comment type="caution">
    <text evidence="2">The sequence shown here is derived from an EMBL/GenBank/DDBJ whole genome shotgun (WGS) entry which is preliminary data.</text>
</comment>
<dbReference type="EMBL" id="VJZN01000004">
    <property type="protein sequence ID" value="TRX08859.1"/>
    <property type="molecule type" value="Genomic_DNA"/>
</dbReference>
<sequence>MRFSLNKIACLLGILVLFSSFDSENKFIKKVVVENKLHFDRNEVVAIRLKAYKCFSKIKDFSTVLVKDATGKLLVTQLIDTNLDGTPDELLFQATVPARSKVIYTLFTDKESNLKKPVSATTTYARFVPERIDDFAWENDRVAFRTYGPEAQRLTEAGRTDGTLSSGIDLWLKKVNYSIIDSWYAKNVVAPGYYHIEHGEGYDPYHVGSSRGTGGTGIWENDSLYISKNYIKYRIIATGPLRTIFELDYAPWSSYGVKETKRISLDLSSNFSKFENKISLTSKIPNYTLGITLHKEKGVVAINAKKGVFRHWEPIDDSFVGEGIVIDPSVVKTAMNHHSKAADQSQILVVTAPKNNTLTYYVGFAWTGSGQVQSVQDWDAMLEKQSQVIQNPLLVTIK</sequence>
<keyword evidence="1" id="KW-0732">Signal</keyword>
<accession>A0ABY3CV26</accession>
<keyword evidence="3" id="KW-1185">Reference proteome</keyword>
<organism evidence="2 3">
    <name type="scientific">Flavobacterium gawalongense</name>
    <dbReference type="NCBI Taxonomy" id="2594432"/>
    <lineage>
        <taxon>Bacteria</taxon>
        <taxon>Pseudomonadati</taxon>
        <taxon>Bacteroidota</taxon>
        <taxon>Flavobacteriia</taxon>
        <taxon>Flavobacteriales</taxon>
        <taxon>Flavobacteriaceae</taxon>
        <taxon>Flavobacterium</taxon>
    </lineage>
</organism>
<dbReference type="RefSeq" id="WP_143386281.1">
    <property type="nucleotide sequence ID" value="NZ_VJZM01000004.1"/>
</dbReference>
<evidence type="ECO:0000256" key="1">
    <source>
        <dbReference type="SAM" id="SignalP"/>
    </source>
</evidence>
<proteinExistence type="predicted"/>
<evidence type="ECO:0000313" key="2">
    <source>
        <dbReference type="EMBL" id="TRX08859.1"/>
    </source>
</evidence>
<evidence type="ECO:0000313" key="3">
    <source>
        <dbReference type="Proteomes" id="UP000318528"/>
    </source>
</evidence>
<gene>
    <name evidence="2" type="ORF">FNW12_03475</name>
</gene>
<dbReference type="SUPFAM" id="SSF74650">
    <property type="entry name" value="Galactose mutarotase-like"/>
    <property type="match status" value="1"/>
</dbReference>
<dbReference type="Proteomes" id="UP000318528">
    <property type="component" value="Unassembled WGS sequence"/>
</dbReference>
<reference evidence="2 3" key="1">
    <citation type="submission" date="2019-07" db="EMBL/GenBank/DDBJ databases">
        <title>Novel species of Flavobacterium.</title>
        <authorList>
            <person name="Liu Q."/>
            <person name="Xin Y.-H."/>
        </authorList>
    </citation>
    <scope>NUCLEOTIDE SEQUENCE [LARGE SCALE GENOMIC DNA]</scope>
    <source>
        <strain evidence="2 3">GSP39</strain>
    </source>
</reference>
<dbReference type="Pfam" id="PF16153">
    <property type="entry name" value="DUF4861"/>
    <property type="match status" value="1"/>
</dbReference>
<dbReference type="InterPro" id="IPR011013">
    <property type="entry name" value="Gal_mutarotase_sf_dom"/>
</dbReference>
<feature type="chain" id="PRO_5047311408" evidence="1">
    <location>
        <begin position="23"/>
        <end position="398"/>
    </location>
</feature>